<dbReference type="OrthoDB" id="8326226at2"/>
<dbReference type="InterPro" id="IPR011104">
    <property type="entry name" value="Hpr_kin/Pase_C"/>
</dbReference>
<dbReference type="RefSeq" id="WP_085936913.1">
    <property type="nucleotide sequence ID" value="NZ_FUWJ01000010.1"/>
</dbReference>
<reference evidence="3" key="1">
    <citation type="submission" date="2017-02" db="EMBL/GenBank/DDBJ databases">
        <authorList>
            <person name="Varghese N."/>
            <person name="Submissions S."/>
        </authorList>
    </citation>
    <scope>NUCLEOTIDE SEQUENCE [LARGE SCALE GENOMIC DNA]</scope>
    <source>
        <strain evidence="3">ATCC 27094</strain>
    </source>
</reference>
<dbReference type="EMBL" id="FUWJ01000010">
    <property type="protein sequence ID" value="SKA32159.1"/>
    <property type="molecule type" value="Genomic_DNA"/>
</dbReference>
<proteinExistence type="predicted"/>
<keyword evidence="3" id="KW-1185">Reference proteome</keyword>
<dbReference type="SUPFAM" id="SSF53795">
    <property type="entry name" value="PEP carboxykinase-like"/>
    <property type="match status" value="1"/>
</dbReference>
<evidence type="ECO:0000313" key="3">
    <source>
        <dbReference type="Proteomes" id="UP000190092"/>
    </source>
</evidence>
<keyword evidence="2" id="KW-0418">Kinase</keyword>
<dbReference type="Proteomes" id="UP000190092">
    <property type="component" value="Unassembled WGS sequence"/>
</dbReference>
<evidence type="ECO:0000313" key="2">
    <source>
        <dbReference type="EMBL" id="SKA32159.1"/>
    </source>
</evidence>
<feature type="domain" description="HPr kinase/phosphorylase C-terminal" evidence="1">
    <location>
        <begin position="20"/>
        <end position="99"/>
    </location>
</feature>
<dbReference type="GO" id="GO:0005524">
    <property type="term" value="F:ATP binding"/>
    <property type="evidence" value="ECO:0007669"/>
    <property type="project" value="InterPro"/>
</dbReference>
<keyword evidence="2" id="KW-0808">Transferase</keyword>
<dbReference type="Gene3D" id="3.40.50.300">
    <property type="entry name" value="P-loop containing nucleotide triphosphate hydrolases"/>
    <property type="match status" value="1"/>
</dbReference>
<dbReference type="CDD" id="cd01918">
    <property type="entry name" value="HprK_C"/>
    <property type="match status" value="1"/>
</dbReference>
<gene>
    <name evidence="2" type="ORF">SAMN02745126_05175</name>
</gene>
<evidence type="ECO:0000259" key="1">
    <source>
        <dbReference type="Pfam" id="PF07475"/>
    </source>
</evidence>
<dbReference type="AlphaFoldDB" id="A0A1T4SVH4"/>
<accession>A0A1T4SVH4</accession>
<dbReference type="GO" id="GO:0006109">
    <property type="term" value="P:regulation of carbohydrate metabolic process"/>
    <property type="evidence" value="ECO:0007669"/>
    <property type="project" value="InterPro"/>
</dbReference>
<organism evidence="2 3">
    <name type="scientific">Enhydrobacter aerosaccus</name>
    <dbReference type="NCBI Taxonomy" id="225324"/>
    <lineage>
        <taxon>Bacteria</taxon>
        <taxon>Pseudomonadati</taxon>
        <taxon>Pseudomonadota</taxon>
        <taxon>Alphaproteobacteria</taxon>
        <taxon>Hyphomicrobiales</taxon>
        <taxon>Enhydrobacter</taxon>
    </lineage>
</organism>
<dbReference type="Pfam" id="PF07475">
    <property type="entry name" value="Hpr_kinase_C"/>
    <property type="match status" value="1"/>
</dbReference>
<dbReference type="GO" id="GO:0000155">
    <property type="term" value="F:phosphorelay sensor kinase activity"/>
    <property type="evidence" value="ECO:0007669"/>
    <property type="project" value="InterPro"/>
</dbReference>
<protein>
    <submittedName>
        <fullName evidence="2">Hpr(Ser) kinase/phosphatase</fullName>
    </submittedName>
</protein>
<sequence>MFVHATCVALRTTDRPWRAVLLRGPSGAGKSDLALRLLDSGGRLIADDQTHLARRGRKLIATPPPALAGRIEVRGLGIVDLPRNQRMAQAAVGLIVDLVPPSQIERMPDPTEEALLGLTLPLFALTPFEASAVTKLYLALARTPAA</sequence>
<dbReference type="STRING" id="225324.SAMN02745126_05175"/>
<name>A0A1T4SVH4_9HYPH</name>
<dbReference type="InterPro" id="IPR027417">
    <property type="entry name" value="P-loop_NTPase"/>
</dbReference>